<evidence type="ECO:0000313" key="1">
    <source>
        <dbReference type="EMBL" id="KAK2756630.1"/>
    </source>
</evidence>
<dbReference type="AlphaFoldDB" id="A0AAE0D7E9"/>
<comment type="caution">
    <text evidence="1">The sequence shown here is derived from an EMBL/GenBank/DDBJ whole genome shotgun (WGS) entry which is preliminary data.</text>
</comment>
<accession>A0AAE0D7E9</accession>
<reference evidence="1" key="1">
    <citation type="submission" date="2023-02" db="EMBL/GenBank/DDBJ databases">
        <title>Colletotrichum kahawae CIFC_Que2 genome sequencing and assembly.</title>
        <authorList>
            <person name="Baroncelli R."/>
        </authorList>
    </citation>
    <scope>NUCLEOTIDE SEQUENCE</scope>
    <source>
        <strain evidence="1">CIFC_Que2</strain>
    </source>
</reference>
<keyword evidence="2" id="KW-1185">Reference proteome</keyword>
<organism evidence="1 2">
    <name type="scientific">Colletotrichum kahawae</name>
    <name type="common">Coffee berry disease fungus</name>
    <dbReference type="NCBI Taxonomy" id="34407"/>
    <lineage>
        <taxon>Eukaryota</taxon>
        <taxon>Fungi</taxon>
        <taxon>Dikarya</taxon>
        <taxon>Ascomycota</taxon>
        <taxon>Pezizomycotina</taxon>
        <taxon>Sordariomycetes</taxon>
        <taxon>Hypocreomycetidae</taxon>
        <taxon>Glomerellales</taxon>
        <taxon>Glomerellaceae</taxon>
        <taxon>Colletotrichum</taxon>
        <taxon>Colletotrichum gloeosporioides species complex</taxon>
    </lineage>
</organism>
<gene>
    <name evidence="1" type="ORF">CKAH01_17138</name>
</gene>
<protein>
    <submittedName>
        <fullName evidence="1">Uncharacterized protein</fullName>
    </submittedName>
</protein>
<name>A0AAE0D7E9_COLKA</name>
<proteinExistence type="predicted"/>
<dbReference type="Proteomes" id="UP001281614">
    <property type="component" value="Unassembled WGS sequence"/>
</dbReference>
<dbReference type="EMBL" id="VYYT01000208">
    <property type="protein sequence ID" value="KAK2756630.1"/>
    <property type="molecule type" value="Genomic_DNA"/>
</dbReference>
<evidence type="ECO:0000313" key="2">
    <source>
        <dbReference type="Proteomes" id="UP001281614"/>
    </source>
</evidence>
<sequence>MVLDNNDSLPWVRTSPRSLVASISRLEDSEMVQSFAPFRTYRFSDQAQPAIEEHTITTETSILEFNQINCHAITFFYAVSAPPMTAWIYRGA</sequence>